<sequence>MNPENLADNQDVNMVQESTADSQVVDAGQLEPEQFRKVFIGGLSFKTDDEAFKTYFSKFGQLMDYVVMKDKESGKSRGFGFVTYANSVQVDELMKNRPHIIDGRQIEPKRATPREDSGRQEVQATVKKLFVGGIRDTVNEEDLKTYFGSYGNVTDCVIMRDKEKNTSRGFGFVSFDDYDPVDKIIIEKHHTVNGLNLQCQKALPKDGNQTNNKSHQNRGGNSNNFNGFNTNGFMNNNRNGSFGMNGNFGGAGNGMNFGGNFNQFQMGGNKMNGNRNGGGNSGGPVRPTGKFANRQQGPYNGSSRGGPKGQRGRGFSRGGGKAVNNMGGMNQMGNMSMSMNQMNPMNPMMGNNVM</sequence>
<dbReference type="InterPro" id="IPR000504">
    <property type="entry name" value="RRM_dom"/>
</dbReference>
<dbReference type="AlphaFoldDB" id="A0A3M7PJF3"/>
<keyword evidence="1" id="KW-0677">Repeat</keyword>
<keyword evidence="2 3" id="KW-0694">RNA-binding</keyword>
<reference evidence="6 7" key="1">
    <citation type="journal article" date="2018" name="Sci. Rep.">
        <title>Genomic signatures of local adaptation to the degree of environmental predictability in rotifers.</title>
        <authorList>
            <person name="Franch-Gras L."/>
            <person name="Hahn C."/>
            <person name="Garcia-Roger E.M."/>
            <person name="Carmona M.J."/>
            <person name="Serra M."/>
            <person name="Gomez A."/>
        </authorList>
    </citation>
    <scope>NUCLEOTIDE SEQUENCE [LARGE SCALE GENOMIC DNA]</scope>
    <source>
        <strain evidence="6">HYR1</strain>
    </source>
</reference>
<dbReference type="STRING" id="10195.A0A3M7PJF3"/>
<dbReference type="InterPro" id="IPR012677">
    <property type="entry name" value="Nucleotide-bd_a/b_plait_sf"/>
</dbReference>
<dbReference type="PANTHER" id="PTHR48026">
    <property type="entry name" value="HOMOLOGOUS TO DROSOPHILA SQD (SQUID) PROTEIN"/>
    <property type="match status" value="1"/>
</dbReference>
<dbReference type="FunFam" id="3.30.70.330:FF:000040">
    <property type="entry name" value="Heterogeneous nuclear ribonucleoprotein A2/B1"/>
    <property type="match status" value="1"/>
</dbReference>
<name>A0A3M7PJF3_BRAPC</name>
<accession>A0A3M7PJF3</accession>
<dbReference type="GO" id="GO:0071013">
    <property type="term" value="C:catalytic step 2 spliceosome"/>
    <property type="evidence" value="ECO:0007669"/>
    <property type="project" value="TreeGrafter"/>
</dbReference>
<dbReference type="OrthoDB" id="1875751at2759"/>
<dbReference type="SUPFAM" id="SSF54928">
    <property type="entry name" value="RNA-binding domain, RBD"/>
    <property type="match status" value="2"/>
</dbReference>
<evidence type="ECO:0000313" key="7">
    <source>
        <dbReference type="Proteomes" id="UP000276133"/>
    </source>
</evidence>
<comment type="caution">
    <text evidence="6">The sequence shown here is derived from an EMBL/GenBank/DDBJ whole genome shotgun (WGS) entry which is preliminary data.</text>
</comment>
<dbReference type="Pfam" id="PF00076">
    <property type="entry name" value="RRM_1"/>
    <property type="match status" value="2"/>
</dbReference>
<dbReference type="EMBL" id="REGN01010356">
    <property type="protein sequence ID" value="RMZ99202.1"/>
    <property type="molecule type" value="Genomic_DNA"/>
</dbReference>
<feature type="compositionally biased region" description="Polar residues" evidence="4">
    <location>
        <begin position="293"/>
        <end position="302"/>
    </location>
</feature>
<dbReference type="GO" id="GO:0003730">
    <property type="term" value="F:mRNA 3'-UTR binding"/>
    <property type="evidence" value="ECO:0007669"/>
    <property type="project" value="TreeGrafter"/>
</dbReference>
<dbReference type="GO" id="GO:0000398">
    <property type="term" value="P:mRNA splicing, via spliceosome"/>
    <property type="evidence" value="ECO:0007669"/>
    <property type="project" value="TreeGrafter"/>
</dbReference>
<protein>
    <submittedName>
        <fullName evidence="6">Heterogeneous nuclear ribonucleo A2 B1-like protein</fullName>
    </submittedName>
</protein>
<feature type="compositionally biased region" description="Low complexity" evidence="4">
    <location>
        <begin position="217"/>
        <end position="232"/>
    </location>
</feature>
<gene>
    <name evidence="6" type="ORF">BpHYR1_009800</name>
</gene>
<feature type="domain" description="RRM" evidence="5">
    <location>
        <begin position="36"/>
        <end position="113"/>
    </location>
</feature>
<organism evidence="6 7">
    <name type="scientific">Brachionus plicatilis</name>
    <name type="common">Marine rotifer</name>
    <name type="synonym">Brachionus muelleri</name>
    <dbReference type="NCBI Taxonomy" id="10195"/>
    <lineage>
        <taxon>Eukaryota</taxon>
        <taxon>Metazoa</taxon>
        <taxon>Spiralia</taxon>
        <taxon>Gnathifera</taxon>
        <taxon>Rotifera</taxon>
        <taxon>Eurotatoria</taxon>
        <taxon>Monogononta</taxon>
        <taxon>Pseudotrocha</taxon>
        <taxon>Ploima</taxon>
        <taxon>Brachionidae</taxon>
        <taxon>Brachionus</taxon>
    </lineage>
</organism>
<feature type="region of interest" description="Disordered" evidence="4">
    <location>
        <begin position="202"/>
        <end position="232"/>
    </location>
</feature>
<evidence type="ECO:0000256" key="3">
    <source>
        <dbReference type="PROSITE-ProRule" id="PRU00176"/>
    </source>
</evidence>
<proteinExistence type="predicted"/>
<evidence type="ECO:0000256" key="4">
    <source>
        <dbReference type="SAM" id="MobiDB-lite"/>
    </source>
</evidence>
<feature type="region of interest" description="Disordered" evidence="4">
    <location>
        <begin position="266"/>
        <end position="326"/>
    </location>
</feature>
<feature type="domain" description="RRM" evidence="5">
    <location>
        <begin position="127"/>
        <end position="204"/>
    </location>
</feature>
<evidence type="ECO:0000313" key="6">
    <source>
        <dbReference type="EMBL" id="RMZ99202.1"/>
    </source>
</evidence>
<evidence type="ECO:0000256" key="2">
    <source>
        <dbReference type="ARBA" id="ARBA00022884"/>
    </source>
</evidence>
<evidence type="ECO:0000256" key="1">
    <source>
        <dbReference type="ARBA" id="ARBA00022737"/>
    </source>
</evidence>
<keyword evidence="7" id="KW-1185">Reference proteome</keyword>
<dbReference type="InterPro" id="IPR035979">
    <property type="entry name" value="RBD_domain_sf"/>
</dbReference>
<dbReference type="SMART" id="SM00360">
    <property type="entry name" value="RRM"/>
    <property type="match status" value="2"/>
</dbReference>
<dbReference type="PROSITE" id="PS50102">
    <property type="entry name" value="RRM"/>
    <property type="match status" value="2"/>
</dbReference>
<evidence type="ECO:0000259" key="5">
    <source>
        <dbReference type="PROSITE" id="PS50102"/>
    </source>
</evidence>
<dbReference type="PANTHER" id="PTHR48026:SF14">
    <property type="entry name" value="HETEROGENEOUS NUCLEAR RIBONUCLEOPROTEIN A1"/>
    <property type="match status" value="1"/>
</dbReference>
<dbReference type="Gene3D" id="3.30.70.330">
    <property type="match status" value="2"/>
</dbReference>
<dbReference type="Proteomes" id="UP000276133">
    <property type="component" value="Unassembled WGS sequence"/>
</dbReference>